<protein>
    <recommendedName>
        <fullName evidence="3">IPExxxVDY family protein</fullName>
    </recommendedName>
</protein>
<dbReference type="AlphaFoldDB" id="A0A1T5CYS5"/>
<dbReference type="Proteomes" id="UP000190541">
    <property type="component" value="Unassembled WGS sequence"/>
</dbReference>
<gene>
    <name evidence="1" type="ORF">SAMN05660226_02476</name>
</gene>
<evidence type="ECO:0008006" key="3">
    <source>
        <dbReference type="Google" id="ProtNLM"/>
    </source>
</evidence>
<dbReference type="RefSeq" id="WP_079717151.1">
    <property type="nucleotide sequence ID" value="NZ_FUYS01000005.1"/>
</dbReference>
<accession>A0A1T5CYS5</accession>
<name>A0A1T5CYS5_9SPHI</name>
<proteinExistence type="predicted"/>
<evidence type="ECO:0000313" key="1">
    <source>
        <dbReference type="EMBL" id="SKB64506.1"/>
    </source>
</evidence>
<dbReference type="STRING" id="623280.SAMN05660226_02476"/>
<dbReference type="OrthoDB" id="676614at2"/>
<dbReference type="EMBL" id="FUYS01000005">
    <property type="protein sequence ID" value="SKB64506.1"/>
    <property type="molecule type" value="Genomic_DNA"/>
</dbReference>
<reference evidence="1" key="1">
    <citation type="submission" date="2017-02" db="EMBL/GenBank/DDBJ databases">
        <authorList>
            <person name="Peterson S.W."/>
        </authorList>
    </citation>
    <scope>NUCLEOTIDE SEQUENCE [LARGE SCALE GENOMIC DNA]</scope>
    <source>
        <strain evidence="1">DSM 22899</strain>
    </source>
</reference>
<dbReference type="InterPro" id="IPR047690">
    <property type="entry name" value="IPExxxVDY_fam"/>
</dbReference>
<dbReference type="NCBIfam" id="NF033205">
    <property type="entry name" value="IPExxxVDY"/>
    <property type="match status" value="1"/>
</dbReference>
<sequence>MNKVTLKYELDLDFVLIAITSSLRDYRLCYFINKLTGLKLSKIDDHEVWMPAPIGLTHFSRYADFSETSDTEFYLLANRGTAGGFLIPEMRHSDYFLLIRNFIDEEDLAAIENHITTIPEVVVASEISPQKLKSKENLIF</sequence>
<organism evidence="1 2">
    <name type="scientific">Parapedobacter luteus</name>
    <dbReference type="NCBI Taxonomy" id="623280"/>
    <lineage>
        <taxon>Bacteria</taxon>
        <taxon>Pseudomonadati</taxon>
        <taxon>Bacteroidota</taxon>
        <taxon>Sphingobacteriia</taxon>
        <taxon>Sphingobacteriales</taxon>
        <taxon>Sphingobacteriaceae</taxon>
        <taxon>Parapedobacter</taxon>
    </lineage>
</organism>
<keyword evidence="2" id="KW-1185">Reference proteome</keyword>
<evidence type="ECO:0000313" key="2">
    <source>
        <dbReference type="Proteomes" id="UP000190541"/>
    </source>
</evidence>